<comment type="caution">
    <text evidence="1">The sequence shown here is derived from an EMBL/GenBank/DDBJ whole genome shotgun (WGS) entry which is preliminary data.</text>
</comment>
<name>A0AAN5DBV5_9BILA</name>
<feature type="non-terminal residue" evidence="1">
    <location>
        <position position="1"/>
    </location>
</feature>
<dbReference type="EMBL" id="BTRK01000006">
    <property type="protein sequence ID" value="GMR60191.1"/>
    <property type="molecule type" value="Genomic_DNA"/>
</dbReference>
<evidence type="ECO:0000313" key="1">
    <source>
        <dbReference type="EMBL" id="GMR60191.1"/>
    </source>
</evidence>
<gene>
    <name evidence="1" type="ORF">PMAYCL1PPCAC_30386</name>
</gene>
<dbReference type="AlphaFoldDB" id="A0AAN5DBV5"/>
<organism evidence="1 2">
    <name type="scientific">Pristionchus mayeri</name>
    <dbReference type="NCBI Taxonomy" id="1317129"/>
    <lineage>
        <taxon>Eukaryota</taxon>
        <taxon>Metazoa</taxon>
        <taxon>Ecdysozoa</taxon>
        <taxon>Nematoda</taxon>
        <taxon>Chromadorea</taxon>
        <taxon>Rhabditida</taxon>
        <taxon>Rhabditina</taxon>
        <taxon>Diplogasteromorpha</taxon>
        <taxon>Diplogasteroidea</taxon>
        <taxon>Neodiplogasteridae</taxon>
        <taxon>Pristionchus</taxon>
    </lineage>
</organism>
<sequence>IIGTLDELGVSFHDDWKGAWPAADEGIMQLQQESILKALHEITTAIEMIIDISHHKQREYEVMTKQRGEKGAVIVAGQYPLSLPSTSTQILPSLNDFHELMSEEIKTEPMDMKEEPFDEPIIDAFCPMWTSRSIGSEDNGNFNAEILKEEVMEYSIPCSSTVKEEQQSMGDLAARGREEEPARMMSRDTSASVPNPQSLSLAAWRIQPIDSMKSGWPQWKKCFICSNLTFKYYALPKHHRGERLAFFDRIIAVNLTEEEKNMINVLKHGNEDAYFCLKHIFAPYKPPAKRRKNMANTTERLIQNQPIRHSSVARSNTTFHEKERRCELCGAPASPFTLSPKEPANALRFIQQLRNITAHQRQKLHYFAKLGRVWTVCRRHIPEDLRVSSHSTRNLSVFNPSSRTVPEGRSISCALQRISSECDDLLKAAVRHTKDLKKKDEIEVKEEELDEFA</sequence>
<keyword evidence="2" id="KW-1185">Reference proteome</keyword>
<proteinExistence type="predicted"/>
<evidence type="ECO:0000313" key="2">
    <source>
        <dbReference type="Proteomes" id="UP001328107"/>
    </source>
</evidence>
<protein>
    <submittedName>
        <fullName evidence="1">Uncharacterized protein</fullName>
    </submittedName>
</protein>
<dbReference type="Proteomes" id="UP001328107">
    <property type="component" value="Unassembled WGS sequence"/>
</dbReference>
<accession>A0AAN5DBV5</accession>
<reference evidence="2" key="1">
    <citation type="submission" date="2022-10" db="EMBL/GenBank/DDBJ databases">
        <title>Genome assembly of Pristionchus species.</title>
        <authorList>
            <person name="Yoshida K."/>
            <person name="Sommer R.J."/>
        </authorList>
    </citation>
    <scope>NUCLEOTIDE SEQUENCE [LARGE SCALE GENOMIC DNA]</scope>
    <source>
        <strain evidence="2">RS5460</strain>
    </source>
</reference>